<evidence type="ECO:0000256" key="3">
    <source>
        <dbReference type="ARBA" id="ARBA00023237"/>
    </source>
</evidence>
<comment type="subcellular location">
    <subcellularLocation>
        <location evidence="1">Cell outer membrane</location>
    </subcellularLocation>
</comment>
<evidence type="ECO:0000256" key="2">
    <source>
        <dbReference type="ARBA" id="ARBA00023136"/>
    </source>
</evidence>
<evidence type="ECO:0000256" key="1">
    <source>
        <dbReference type="ARBA" id="ARBA00004442"/>
    </source>
</evidence>
<dbReference type="SUPFAM" id="SSF103088">
    <property type="entry name" value="OmpA-like"/>
    <property type="match status" value="1"/>
</dbReference>
<comment type="caution">
    <text evidence="7">The sequence shown here is derived from an EMBL/GenBank/DDBJ whole genome shotgun (WGS) entry which is preliminary data.</text>
</comment>
<dbReference type="EMBL" id="PYOU01000014">
    <property type="protein sequence ID" value="PSX07066.1"/>
    <property type="molecule type" value="Genomic_DNA"/>
</dbReference>
<organism evidence="7 8">
    <name type="scientific">Photobacterium angustum</name>
    <dbReference type="NCBI Taxonomy" id="661"/>
    <lineage>
        <taxon>Bacteria</taxon>
        <taxon>Pseudomonadati</taxon>
        <taxon>Pseudomonadota</taxon>
        <taxon>Gammaproteobacteria</taxon>
        <taxon>Vibrionales</taxon>
        <taxon>Vibrionaceae</taxon>
        <taxon>Photobacterium</taxon>
    </lineage>
</organism>
<dbReference type="PANTHER" id="PTHR30329:SF21">
    <property type="entry name" value="LIPOPROTEIN YIAD-RELATED"/>
    <property type="match status" value="1"/>
</dbReference>
<accession>A0ABX5H1R4</accession>
<dbReference type="InterPro" id="IPR050330">
    <property type="entry name" value="Bact_OuterMem_StrucFunc"/>
</dbReference>
<dbReference type="PRINTS" id="PR01021">
    <property type="entry name" value="OMPADOMAIN"/>
</dbReference>
<dbReference type="InterPro" id="IPR006664">
    <property type="entry name" value="OMP_bac"/>
</dbReference>
<dbReference type="PROSITE" id="PS51257">
    <property type="entry name" value="PROKAR_LIPOPROTEIN"/>
    <property type="match status" value="1"/>
</dbReference>
<gene>
    <name evidence="7" type="ORF">C0W27_15975</name>
</gene>
<keyword evidence="5" id="KW-0732">Signal</keyword>
<keyword evidence="3" id="KW-0998">Cell outer membrane</keyword>
<dbReference type="Gene3D" id="3.30.1330.60">
    <property type="entry name" value="OmpA-like domain"/>
    <property type="match status" value="1"/>
</dbReference>
<keyword evidence="8" id="KW-1185">Reference proteome</keyword>
<evidence type="ECO:0000256" key="5">
    <source>
        <dbReference type="SAM" id="SignalP"/>
    </source>
</evidence>
<dbReference type="Pfam" id="PF00691">
    <property type="entry name" value="OmpA"/>
    <property type="match status" value="1"/>
</dbReference>
<evidence type="ECO:0000259" key="6">
    <source>
        <dbReference type="PROSITE" id="PS51123"/>
    </source>
</evidence>
<feature type="chain" id="PRO_5046365447" evidence="5">
    <location>
        <begin position="21"/>
        <end position="259"/>
    </location>
</feature>
<sequence>MNIKNIAIVATICALISACASDPDGCKDDGHNHGFNPNSIAQQGKYVQVNDSGYENLFKRYRSLETIFYFPSFYIVEGSYLVGLSPAHDGIFTRNQPYDNWLFVQLGEHYKACDGEYQSCLTHDELFKYYEATNSHRLSHDSHSYNLTNHLGVKSIYPGDEQVFFDFDSSALDVEALTTLASVKRYLAKYPTRVLLIVGRADATGKKGYNWGLSKRRAMSVYHDLINRGIPKDRIKVAWKGEGGSGYGRGFRIAELNYD</sequence>
<dbReference type="PROSITE" id="PS51123">
    <property type="entry name" value="OMPA_2"/>
    <property type="match status" value="1"/>
</dbReference>
<dbReference type="InterPro" id="IPR036737">
    <property type="entry name" value="OmpA-like_sf"/>
</dbReference>
<name>A0ABX5H1R4_PHOAN</name>
<proteinExistence type="predicted"/>
<dbReference type="CDD" id="cd07185">
    <property type="entry name" value="OmpA_C-like"/>
    <property type="match status" value="1"/>
</dbReference>
<dbReference type="InterPro" id="IPR006665">
    <property type="entry name" value="OmpA-like"/>
</dbReference>
<evidence type="ECO:0000256" key="4">
    <source>
        <dbReference type="PROSITE-ProRule" id="PRU00473"/>
    </source>
</evidence>
<reference evidence="7 8" key="1">
    <citation type="submission" date="2018-01" db="EMBL/GenBank/DDBJ databases">
        <title>Whole genome sequencing of Histamine producing bacteria.</title>
        <authorList>
            <person name="Butler K."/>
        </authorList>
    </citation>
    <scope>NUCLEOTIDE SEQUENCE [LARGE SCALE GENOMIC DNA]</scope>
    <source>
        <strain evidence="7 8">A6-1</strain>
    </source>
</reference>
<dbReference type="PANTHER" id="PTHR30329">
    <property type="entry name" value="STATOR ELEMENT OF FLAGELLAR MOTOR COMPLEX"/>
    <property type="match status" value="1"/>
</dbReference>
<evidence type="ECO:0000313" key="8">
    <source>
        <dbReference type="Proteomes" id="UP000240989"/>
    </source>
</evidence>
<feature type="domain" description="OmpA-like" evidence="6">
    <location>
        <begin position="152"/>
        <end position="259"/>
    </location>
</feature>
<dbReference type="RefSeq" id="WP_052957770.1">
    <property type="nucleotide sequence ID" value="NZ_JZSW01000007.1"/>
</dbReference>
<evidence type="ECO:0000313" key="7">
    <source>
        <dbReference type="EMBL" id="PSX07066.1"/>
    </source>
</evidence>
<protein>
    <submittedName>
        <fullName evidence="7">OmpA family protein</fullName>
    </submittedName>
</protein>
<dbReference type="Proteomes" id="UP000240989">
    <property type="component" value="Unassembled WGS sequence"/>
</dbReference>
<feature type="signal peptide" evidence="5">
    <location>
        <begin position="1"/>
        <end position="20"/>
    </location>
</feature>
<keyword evidence="2 4" id="KW-0472">Membrane</keyword>